<comment type="similarity">
    <text evidence="3 7">Belongs to the NAD(P)-dependent epimerase/dehydratase family. dTDP-glucose dehydratase subfamily.</text>
</comment>
<evidence type="ECO:0000313" key="10">
    <source>
        <dbReference type="Proteomes" id="UP000052167"/>
    </source>
</evidence>
<evidence type="ECO:0000256" key="2">
    <source>
        <dbReference type="ARBA" id="ARBA00001911"/>
    </source>
</evidence>
<proteinExistence type="inferred from homology"/>
<dbReference type="InterPro" id="IPR036291">
    <property type="entry name" value="NAD(P)-bd_dom_sf"/>
</dbReference>
<dbReference type="CDD" id="cd05246">
    <property type="entry name" value="dTDP_GD_SDR_e"/>
    <property type="match status" value="1"/>
</dbReference>
<name>A0A922NYV5_9HYPH</name>
<keyword evidence="6 7" id="KW-0456">Lyase</keyword>
<feature type="domain" description="NAD(P)-binding" evidence="8">
    <location>
        <begin position="5"/>
        <end position="321"/>
    </location>
</feature>
<dbReference type="PANTHER" id="PTHR43000">
    <property type="entry name" value="DTDP-D-GLUCOSE 4,6-DEHYDRATASE-RELATED"/>
    <property type="match status" value="1"/>
</dbReference>
<dbReference type="InterPro" id="IPR016040">
    <property type="entry name" value="NAD(P)-bd_dom"/>
</dbReference>
<evidence type="ECO:0000256" key="1">
    <source>
        <dbReference type="ARBA" id="ARBA00001539"/>
    </source>
</evidence>
<evidence type="ECO:0000256" key="7">
    <source>
        <dbReference type="RuleBase" id="RU004473"/>
    </source>
</evidence>
<organism evidence="9 10">
    <name type="scientific">Pseudorhizobium pelagicum</name>
    <dbReference type="NCBI Taxonomy" id="1509405"/>
    <lineage>
        <taxon>Bacteria</taxon>
        <taxon>Pseudomonadati</taxon>
        <taxon>Pseudomonadota</taxon>
        <taxon>Alphaproteobacteria</taxon>
        <taxon>Hyphomicrobiales</taxon>
        <taxon>Rhizobiaceae</taxon>
        <taxon>Rhizobium/Agrobacterium group</taxon>
        <taxon>Pseudorhizobium</taxon>
    </lineage>
</organism>
<dbReference type="AlphaFoldDB" id="A0A922NYV5"/>
<dbReference type="Pfam" id="PF16363">
    <property type="entry name" value="GDP_Man_Dehyd"/>
    <property type="match status" value="1"/>
</dbReference>
<comment type="cofactor">
    <cofactor evidence="2 7">
        <name>NAD(+)</name>
        <dbReference type="ChEBI" id="CHEBI:57540"/>
    </cofactor>
</comment>
<dbReference type="EMBL" id="JOKJ01000015">
    <property type="protein sequence ID" value="KEQ06673.1"/>
    <property type="molecule type" value="Genomic_DNA"/>
</dbReference>
<dbReference type="NCBIfam" id="TIGR01181">
    <property type="entry name" value="dTDP_gluc_dehyt"/>
    <property type="match status" value="1"/>
</dbReference>
<evidence type="ECO:0000259" key="8">
    <source>
        <dbReference type="Pfam" id="PF16363"/>
    </source>
</evidence>
<evidence type="ECO:0000256" key="3">
    <source>
        <dbReference type="ARBA" id="ARBA00008178"/>
    </source>
</evidence>
<dbReference type="Proteomes" id="UP000052167">
    <property type="component" value="Unassembled WGS sequence"/>
</dbReference>
<dbReference type="GO" id="GO:0009225">
    <property type="term" value="P:nucleotide-sugar metabolic process"/>
    <property type="evidence" value="ECO:0007669"/>
    <property type="project" value="InterPro"/>
</dbReference>
<keyword evidence="10" id="KW-1185">Reference proteome</keyword>
<dbReference type="OrthoDB" id="9801785at2"/>
<dbReference type="InterPro" id="IPR005888">
    <property type="entry name" value="dTDP_Gluc_deHydtase"/>
</dbReference>
<comment type="caution">
    <text evidence="9">The sequence shown here is derived from an EMBL/GenBank/DDBJ whole genome shotgun (WGS) entry which is preliminary data.</text>
</comment>
<dbReference type="RefSeq" id="WP_037167623.1">
    <property type="nucleotide sequence ID" value="NZ_JOKI01000018.1"/>
</dbReference>
<gene>
    <name evidence="9" type="ORF">GV68_06410</name>
</gene>
<evidence type="ECO:0000256" key="4">
    <source>
        <dbReference type="ARBA" id="ARBA00011990"/>
    </source>
</evidence>
<evidence type="ECO:0000256" key="5">
    <source>
        <dbReference type="ARBA" id="ARBA00023027"/>
    </source>
</evidence>
<reference evidence="9 10" key="1">
    <citation type="submission" date="2014-06" db="EMBL/GenBank/DDBJ databases">
        <title>Rhizobium pelagicum/R2-400B4.</title>
        <authorList>
            <person name="Kimes N.E."/>
            <person name="Lopez-Perez M."/>
        </authorList>
    </citation>
    <scope>NUCLEOTIDE SEQUENCE [LARGE SCALE GENOMIC DNA]</scope>
    <source>
        <strain evidence="9 10">R2-400B4</strain>
    </source>
</reference>
<dbReference type="SUPFAM" id="SSF51735">
    <property type="entry name" value="NAD(P)-binding Rossmann-fold domains"/>
    <property type="match status" value="1"/>
</dbReference>
<dbReference type="Gene3D" id="3.90.25.10">
    <property type="entry name" value="UDP-galactose 4-epimerase, domain 1"/>
    <property type="match status" value="1"/>
</dbReference>
<protein>
    <recommendedName>
        <fullName evidence="4 7">dTDP-glucose 4,6-dehydratase</fullName>
        <ecNumber evidence="4 7">4.2.1.46</ecNumber>
    </recommendedName>
</protein>
<comment type="catalytic activity">
    <reaction evidence="1 7">
        <text>dTDP-alpha-D-glucose = dTDP-4-dehydro-6-deoxy-alpha-D-glucose + H2O</text>
        <dbReference type="Rhea" id="RHEA:17221"/>
        <dbReference type="ChEBI" id="CHEBI:15377"/>
        <dbReference type="ChEBI" id="CHEBI:57477"/>
        <dbReference type="ChEBI" id="CHEBI:57649"/>
        <dbReference type="EC" id="4.2.1.46"/>
    </reaction>
</comment>
<accession>A0A922NYV5</accession>
<dbReference type="Gene3D" id="3.40.50.720">
    <property type="entry name" value="NAD(P)-binding Rossmann-like Domain"/>
    <property type="match status" value="1"/>
</dbReference>
<sequence>MRVVVTGGAGFIGSALVRHLVGEAGAEVLVIDKLTYAGNLDSLASVAGRPNFRFFRADVTDTAQMAAALASFCPDQVIHLAAESHVDRSIAEASAFVQSNIIGTFSMLEAARAYWMGLSLLARTNFRFVHVSTDEVYGSLGDFDQFYETTAYDPSSPYAASKAASDHLAMAWHRTYGLPVVISNCSNNYGPCQFPEKLIPLMVLNALHGRALPVYGKGQNIRDWLYVDDHVRALVLIASRGRPGRKYNVGGRNEQRNIDVVIGICALMDELHPAGMPHSQLIRFVADRPGHDERYAIDAGRIECELGWQARENFASGLRKTVRWYIDNEWWWQPLRQQAFGGERLGLLKEVV</sequence>
<keyword evidence="5" id="KW-0520">NAD</keyword>
<evidence type="ECO:0000256" key="6">
    <source>
        <dbReference type="ARBA" id="ARBA00023239"/>
    </source>
</evidence>
<dbReference type="EC" id="4.2.1.46" evidence="4 7"/>
<evidence type="ECO:0000313" key="9">
    <source>
        <dbReference type="EMBL" id="KEQ06673.1"/>
    </source>
</evidence>
<dbReference type="GO" id="GO:0008460">
    <property type="term" value="F:dTDP-glucose 4,6-dehydratase activity"/>
    <property type="evidence" value="ECO:0007669"/>
    <property type="project" value="UniProtKB-EC"/>
</dbReference>